<dbReference type="SUPFAM" id="SSF110849">
    <property type="entry name" value="ParB/Sulfiredoxin"/>
    <property type="match status" value="1"/>
</dbReference>
<dbReference type="SUPFAM" id="SSF109709">
    <property type="entry name" value="KorB DNA-binding domain-like"/>
    <property type="match status" value="1"/>
</dbReference>
<reference evidence="2 3" key="1">
    <citation type="submission" date="2021-08" db="EMBL/GenBank/DDBJ databases">
        <authorList>
            <person name="Tuo L."/>
        </authorList>
    </citation>
    <scope>NUCLEOTIDE SEQUENCE [LARGE SCALE GENOMIC DNA]</scope>
    <source>
        <strain evidence="2 3">JCM 31229</strain>
    </source>
</reference>
<gene>
    <name evidence="2" type="ORF">K7G82_12970</name>
</gene>
<protein>
    <submittedName>
        <fullName evidence="2">ParB N-terminal domain-containing protein</fullName>
    </submittedName>
</protein>
<proteinExistence type="predicted"/>
<dbReference type="RefSeq" id="WP_222990328.1">
    <property type="nucleotide sequence ID" value="NZ_JAINVV010000005.1"/>
</dbReference>
<dbReference type="EMBL" id="JAINVV010000005">
    <property type="protein sequence ID" value="MBY8823210.1"/>
    <property type="molecule type" value="Genomic_DNA"/>
</dbReference>
<sequence length="584" mass="63310">MRLEFIDHDRLAPASVNMRFAKKAPDIADILPTIRARGILVPLIVRAAASGDRFEIVAGLRRWTANTVARAEGIDHGPVPCAIVEAGDDAGAVEASLIENVARRDPDEVSQWDCFVRLVKEGRDPEAIGLTFGLPEAGVRRILALGNLMPRLRALYRKGEIDRVGIRHLTMASKAQQRAWLALFDDPQAHAPIGMQLKAWLFGGQSIKAAHALFPLDAYPGAIVSDLFGEDRYFADPDAFWVAQNAAVEARAQAYREAGWSEVVIVPPTTYFQSWDHEKTPKRKGGRVYVEVRSSGEIIFHEGYLSRREARAASRGDGGDSAVKPARPEASGPLNTYIDLHRHAAVRAALTSHPGVALRLMVAHAIAGSTLWRVEPEQQATRNDAIRDSVAASYGEAMFHERRRAVLDLLGFDPERVALVRRFGDGDELPGIFQRLLALPDAALLDVVAIVMGESLAAGSMGVEAAGAAIDVRMADWWGADDALLDLIRDRAVCEALVADVAGDVVARANQGAKGATLKRIIRDHLDGKDGRAQLVGWVPRWLAFPPTAYTGRGGVGSVSAFRRMVQKLPPAPDGDAPPEQLAA</sequence>
<evidence type="ECO:0000313" key="2">
    <source>
        <dbReference type="EMBL" id="MBY8823210.1"/>
    </source>
</evidence>
<dbReference type="InterPro" id="IPR036086">
    <property type="entry name" value="ParB/Sulfiredoxin_sf"/>
</dbReference>
<name>A0ABS7PPG3_9SPHN</name>
<dbReference type="Proteomes" id="UP000706039">
    <property type="component" value="Unassembled WGS sequence"/>
</dbReference>
<dbReference type="Gene3D" id="3.90.1530.30">
    <property type="match status" value="1"/>
</dbReference>
<accession>A0ABS7PPG3</accession>
<organism evidence="2 3">
    <name type="scientific">Sphingomonas colocasiae</name>
    <dbReference type="NCBI Taxonomy" id="1848973"/>
    <lineage>
        <taxon>Bacteria</taxon>
        <taxon>Pseudomonadati</taxon>
        <taxon>Pseudomonadota</taxon>
        <taxon>Alphaproteobacteria</taxon>
        <taxon>Sphingomonadales</taxon>
        <taxon>Sphingomonadaceae</taxon>
        <taxon>Sphingomonas</taxon>
    </lineage>
</organism>
<dbReference type="SMART" id="SM00470">
    <property type="entry name" value="ParB"/>
    <property type="match status" value="1"/>
</dbReference>
<dbReference type="Gene3D" id="1.10.10.2830">
    <property type="match status" value="1"/>
</dbReference>
<dbReference type="CDD" id="cd16406">
    <property type="entry name" value="ParB_N_like"/>
    <property type="match status" value="1"/>
</dbReference>
<keyword evidence="3" id="KW-1185">Reference proteome</keyword>
<comment type="caution">
    <text evidence="2">The sequence shown here is derived from an EMBL/GenBank/DDBJ whole genome shotgun (WGS) entry which is preliminary data.</text>
</comment>
<evidence type="ECO:0000259" key="1">
    <source>
        <dbReference type="SMART" id="SM00470"/>
    </source>
</evidence>
<evidence type="ECO:0000313" key="3">
    <source>
        <dbReference type="Proteomes" id="UP000706039"/>
    </source>
</evidence>
<dbReference type="PANTHER" id="PTHR33375:SF7">
    <property type="entry name" value="CHROMOSOME 2-PARTITIONING PROTEIN PARB-RELATED"/>
    <property type="match status" value="1"/>
</dbReference>
<dbReference type="PANTHER" id="PTHR33375">
    <property type="entry name" value="CHROMOSOME-PARTITIONING PROTEIN PARB-RELATED"/>
    <property type="match status" value="1"/>
</dbReference>
<feature type="domain" description="ParB-like N-terminal" evidence="1">
    <location>
        <begin position="4"/>
        <end position="101"/>
    </location>
</feature>
<dbReference type="InterPro" id="IPR003115">
    <property type="entry name" value="ParB_N"/>
</dbReference>
<dbReference type="Pfam" id="PF02195">
    <property type="entry name" value="ParB_N"/>
    <property type="match status" value="1"/>
</dbReference>
<dbReference type="InterPro" id="IPR050336">
    <property type="entry name" value="Chromosome_partition/occlusion"/>
</dbReference>